<dbReference type="Gene3D" id="3.40.50.1000">
    <property type="entry name" value="HAD superfamily/HAD-like"/>
    <property type="match status" value="1"/>
</dbReference>
<sequence>MRASPPTPTVVLFDLDGTLIQGDSFVSALKFLMRRRPQRLWRLPVMAWDALLFRKGLRPNHWAKERFLIHLAAGLAPHEVMQLFEPWVEQLIDRQLYPEARRALSAHKQRGEACYLVTASPAFYAHFVARKLGMDGCIATEVTLDPNGLLTGHLRGFNCYGPEKVRRIQKHFRQAQPRFIAYSDHHSDLPMLQLAQEAYAINPTDKLKELAREHGIACLHWQRLRDS</sequence>
<evidence type="ECO:0000256" key="3">
    <source>
        <dbReference type="ARBA" id="ARBA00022842"/>
    </source>
</evidence>
<dbReference type="GO" id="GO:0046872">
    <property type="term" value="F:metal ion binding"/>
    <property type="evidence" value="ECO:0007669"/>
    <property type="project" value="UniProtKB-KW"/>
</dbReference>
<accession>A0A1S7LEP6</accession>
<protein>
    <recommendedName>
        <fullName evidence="5">Phosphoserine phosphatase</fullName>
    </recommendedName>
</protein>
<dbReference type="EMBL" id="LO017727">
    <property type="protein sequence ID" value="CRH04431.1"/>
    <property type="molecule type" value="Genomic_DNA"/>
</dbReference>
<dbReference type="GO" id="GO:0016787">
    <property type="term" value="F:hydrolase activity"/>
    <property type="evidence" value="ECO:0007669"/>
    <property type="project" value="UniProtKB-KW"/>
</dbReference>
<keyword evidence="2" id="KW-0378">Hydrolase</keyword>
<dbReference type="NCBIfam" id="TIGR01490">
    <property type="entry name" value="HAD-SF-IB-hyp1"/>
    <property type="match status" value="1"/>
</dbReference>
<evidence type="ECO:0000313" key="4">
    <source>
        <dbReference type="EMBL" id="CRH04431.1"/>
    </source>
</evidence>
<reference evidence="4" key="1">
    <citation type="submission" date="2015-04" db="EMBL/GenBank/DDBJ databases">
        <authorList>
            <person name="Syromyatnikov M.Y."/>
            <person name="Popov V.N."/>
        </authorList>
    </citation>
    <scope>NUCLEOTIDE SEQUENCE</scope>
    <source>
        <strain evidence="4">MO-1</strain>
    </source>
</reference>
<dbReference type="InterPro" id="IPR023214">
    <property type="entry name" value="HAD_sf"/>
</dbReference>
<dbReference type="AlphaFoldDB" id="A0A1S7LEP6"/>
<dbReference type="InterPro" id="IPR006385">
    <property type="entry name" value="HAD_hydro_SerB1"/>
</dbReference>
<keyword evidence="1" id="KW-0479">Metal-binding</keyword>
<dbReference type="Pfam" id="PF12710">
    <property type="entry name" value="HAD"/>
    <property type="match status" value="1"/>
</dbReference>
<dbReference type="Gene3D" id="1.20.1440.100">
    <property type="entry name" value="SG protein - dephosphorylation function"/>
    <property type="match status" value="1"/>
</dbReference>
<gene>
    <name evidence="4" type="ORF">MAGMO_0217</name>
</gene>
<dbReference type="SUPFAM" id="SSF56784">
    <property type="entry name" value="HAD-like"/>
    <property type="match status" value="1"/>
</dbReference>
<dbReference type="NCBIfam" id="TIGR01488">
    <property type="entry name" value="HAD-SF-IB"/>
    <property type="match status" value="1"/>
</dbReference>
<dbReference type="InterPro" id="IPR050582">
    <property type="entry name" value="HAD-like_SerB"/>
</dbReference>
<evidence type="ECO:0000256" key="2">
    <source>
        <dbReference type="ARBA" id="ARBA00022801"/>
    </source>
</evidence>
<name>A0A1S7LEP6_MAGMO</name>
<dbReference type="InterPro" id="IPR036412">
    <property type="entry name" value="HAD-like_sf"/>
</dbReference>
<proteinExistence type="predicted"/>
<keyword evidence="3" id="KW-0460">Magnesium</keyword>
<dbReference type="PANTHER" id="PTHR43344:SF13">
    <property type="entry name" value="PHOSPHATASE RV3661-RELATED"/>
    <property type="match status" value="1"/>
</dbReference>
<evidence type="ECO:0000256" key="1">
    <source>
        <dbReference type="ARBA" id="ARBA00022723"/>
    </source>
</evidence>
<evidence type="ECO:0008006" key="5">
    <source>
        <dbReference type="Google" id="ProtNLM"/>
    </source>
</evidence>
<dbReference type="CDD" id="cd02612">
    <property type="entry name" value="HAD_PGPPase"/>
    <property type="match status" value="1"/>
</dbReference>
<dbReference type="PANTHER" id="PTHR43344">
    <property type="entry name" value="PHOSPHOSERINE PHOSPHATASE"/>
    <property type="match status" value="1"/>
</dbReference>
<organism evidence="4">
    <name type="scientific">Magnetococcus massalia (strain MO-1)</name>
    <dbReference type="NCBI Taxonomy" id="451514"/>
    <lineage>
        <taxon>Bacteria</taxon>
        <taxon>Pseudomonadati</taxon>
        <taxon>Pseudomonadota</taxon>
        <taxon>Magnetococcia</taxon>
        <taxon>Magnetococcales</taxon>
        <taxon>Magnetococcaceae</taxon>
        <taxon>Magnetococcus</taxon>
    </lineage>
</organism>